<keyword evidence="1" id="KW-0812">Transmembrane</keyword>
<protein>
    <submittedName>
        <fullName evidence="3">Uncharacterized protein</fullName>
    </submittedName>
</protein>
<feature type="transmembrane region" description="Helical" evidence="1">
    <location>
        <begin position="383"/>
        <end position="407"/>
    </location>
</feature>
<accession>A0A9P6WL08</accession>
<evidence type="ECO:0000313" key="3">
    <source>
        <dbReference type="EMBL" id="KAG0687653.1"/>
    </source>
</evidence>
<dbReference type="OrthoDB" id="4084551at2759"/>
<comment type="caution">
    <text evidence="3">The sequence shown here is derived from an EMBL/GenBank/DDBJ whole genome shotgun (WGS) entry which is preliminary data.</text>
</comment>
<sequence length="447" mass="51276">MKLDFTLLAIVPLLIQISQAAYLGATIPPKTTFIDTQQQAFQTDLPTHTDFLVKRNAEADAKKAIVNKDWLKAESERIYGKEEVLPKPWLRTIYGTIHEVVTPYVVGSITFAGPEAEETNSLKPWISIKKDGLPKTITPKLKNNVVVDGFPEVKTFFQTATTVTHHQKDLKAHNMKEDDTIEEVLMIDEDDTYIKLSPIQRCTPDYYYRKGVANVEISEPFCSPRDHQRMRVGATYFITWYSRFFKNVENVKFHYAYVNEKSHDKGFDKRDLIDLAIKKNDAEIIPQTGNIDFQGDVYGAFHSSEWVSNHNGWFPVDIDKKWLKGSVYKKVVIAMQADNVSDEDFSILDAPHFFATFQLRESIGKNTKEMRKLQDAAGTNDDVYYVIAAVPTCVMISVLFMYGFLYLNRKHRDLSHIRKPKKSRFGNVGKYNIPVALTDIKKPKKQL</sequence>
<keyword evidence="1" id="KW-0472">Membrane</keyword>
<gene>
    <name evidence="3" type="ORF">C6P40_002057</name>
</gene>
<dbReference type="AlphaFoldDB" id="A0A9P6WL08"/>
<organism evidence="3 4">
    <name type="scientific">Pichia californica</name>
    <dbReference type="NCBI Taxonomy" id="460514"/>
    <lineage>
        <taxon>Eukaryota</taxon>
        <taxon>Fungi</taxon>
        <taxon>Dikarya</taxon>
        <taxon>Ascomycota</taxon>
        <taxon>Saccharomycotina</taxon>
        <taxon>Pichiomycetes</taxon>
        <taxon>Pichiales</taxon>
        <taxon>Pichiaceae</taxon>
        <taxon>Pichia</taxon>
    </lineage>
</organism>
<dbReference type="InterPro" id="IPR028000">
    <property type="entry name" value="Pma1"/>
</dbReference>
<keyword evidence="1" id="KW-1133">Transmembrane helix</keyword>
<dbReference type="Pfam" id="PF14610">
    <property type="entry name" value="Psg1"/>
    <property type="match status" value="1"/>
</dbReference>
<evidence type="ECO:0000256" key="1">
    <source>
        <dbReference type="SAM" id="Phobius"/>
    </source>
</evidence>
<name>A0A9P6WL08_9ASCO</name>
<dbReference type="Proteomes" id="UP000697127">
    <property type="component" value="Unassembled WGS sequence"/>
</dbReference>
<evidence type="ECO:0000256" key="2">
    <source>
        <dbReference type="SAM" id="SignalP"/>
    </source>
</evidence>
<keyword evidence="4" id="KW-1185">Reference proteome</keyword>
<evidence type="ECO:0000313" key="4">
    <source>
        <dbReference type="Proteomes" id="UP000697127"/>
    </source>
</evidence>
<keyword evidence="2" id="KW-0732">Signal</keyword>
<feature type="chain" id="PRO_5040183261" evidence="2">
    <location>
        <begin position="21"/>
        <end position="447"/>
    </location>
</feature>
<reference evidence="3" key="1">
    <citation type="submission" date="2020-11" db="EMBL/GenBank/DDBJ databases">
        <title>Kefir isolates.</title>
        <authorList>
            <person name="Marcisauskas S."/>
            <person name="Kim Y."/>
            <person name="Blasche S."/>
        </authorList>
    </citation>
    <scope>NUCLEOTIDE SEQUENCE</scope>
    <source>
        <strain evidence="3">Olga-1</strain>
    </source>
</reference>
<feature type="signal peptide" evidence="2">
    <location>
        <begin position="1"/>
        <end position="20"/>
    </location>
</feature>
<dbReference type="EMBL" id="PUHW01000232">
    <property type="protein sequence ID" value="KAG0687653.1"/>
    <property type="molecule type" value="Genomic_DNA"/>
</dbReference>
<proteinExistence type="predicted"/>